<comment type="caution">
    <text evidence="1">The sequence shown here is derived from an EMBL/GenBank/DDBJ whole genome shotgun (WGS) entry which is preliminary data.</text>
</comment>
<protein>
    <submittedName>
        <fullName evidence="1">Uncharacterized protein</fullName>
    </submittedName>
</protein>
<evidence type="ECO:0000313" key="1">
    <source>
        <dbReference type="EMBL" id="MQX36834.1"/>
    </source>
</evidence>
<keyword evidence="2" id="KW-1185">Reference proteome</keyword>
<reference evidence="1 2" key="1">
    <citation type="submission" date="2019-10" db="EMBL/GenBank/DDBJ databases">
        <title>Draft whole-genome sequence of the purple nonsulfur photosynthetic bacterium Roseospira navarrensis DSM 15114.</title>
        <authorList>
            <person name="Kyndt J.A."/>
            <person name="Meyer T.E."/>
        </authorList>
    </citation>
    <scope>NUCLEOTIDE SEQUENCE [LARGE SCALE GENOMIC DNA]</scope>
    <source>
        <strain evidence="1 2">DSM 15114</strain>
    </source>
</reference>
<dbReference type="Proteomes" id="UP000434582">
    <property type="component" value="Unassembled WGS sequence"/>
</dbReference>
<dbReference type="EMBL" id="WIVE01000027">
    <property type="protein sequence ID" value="MQX36834.1"/>
    <property type="molecule type" value="Genomic_DNA"/>
</dbReference>
<sequence>MIPMTPMSLRSANRLLAALRLGVVLAIVILGAGAVLSACGHIQSTVEDGGVIDARLDQRWPADTQAQRAYRLAALAAPALELVYDTASGPALRPGLARDVRAATCEAAHGLIDGHAAIAEGSAPVIVLGAASRGLRIAATYAAGAASPAAPVTVAVAAVKLADALERLPGTVIDQAVGLAVLRDVVAHGRDPTDAEWRAVLAPARALVEGCGG</sequence>
<organism evidence="1 2">
    <name type="scientific">Roseospira navarrensis</name>
    <dbReference type="NCBI Taxonomy" id="140058"/>
    <lineage>
        <taxon>Bacteria</taxon>
        <taxon>Pseudomonadati</taxon>
        <taxon>Pseudomonadota</taxon>
        <taxon>Alphaproteobacteria</taxon>
        <taxon>Rhodospirillales</taxon>
        <taxon>Rhodospirillaceae</taxon>
        <taxon>Roseospira</taxon>
    </lineage>
</organism>
<dbReference type="AlphaFoldDB" id="A0A7X2D314"/>
<evidence type="ECO:0000313" key="2">
    <source>
        <dbReference type="Proteomes" id="UP000434582"/>
    </source>
</evidence>
<name>A0A7X2D314_9PROT</name>
<gene>
    <name evidence="1" type="ORF">GHC57_09935</name>
</gene>
<dbReference type="RefSeq" id="WP_211369166.1">
    <property type="nucleotide sequence ID" value="NZ_WIVE01000027.1"/>
</dbReference>
<accession>A0A7X2D314</accession>
<proteinExistence type="predicted"/>